<sequence length="498" mass="49204">MHLLLLIVYIIASRDIGTLAAPAPILNGASSQDVNEKNGENNIFPRKIYHRADDPQNQTSVLINPPLGTGPLNSTIANATSVVSLNITLSAVTALTTTPVTLTLASPSSGPSQGPIIVTSESPLVSQGPPVITSVSPSATVIAASTTVRVGTPIALSPAASVSGSTPSPIILTLSPPPPTPILVTITPIPVNTVTVILSPISNPSLNPTLAIPPPGSTITVTAPVSLSPTAAGSTITVTLPTVIASPSGAPASTITISLPTVIASTPAPPPVSTITVTVPFPAPPISFISTKTITVTGSPPSPAPGDTTIIVTGPPPSPTIGDTTITISAIPISIPTTPSPLPPPPPTPVIPPAAGEEGGRTVTLVETVPVTSFSNGMPVSTIWQESTSLVVIPQVAPDTAVPAPPPPSPVASDVNTAMTTPAPVVPGGVLTVTVTAPPPPSVVPGGVLTVTVTAPPPPSVVPGGVVADAWTTVVFSADNTEGVPILTTVALAAASPP</sequence>
<feature type="signal peptide" evidence="1">
    <location>
        <begin position="1"/>
        <end position="20"/>
    </location>
</feature>
<dbReference type="EMBL" id="JAFFGZ010000001">
    <property type="protein sequence ID" value="KAK4647660.1"/>
    <property type="molecule type" value="Genomic_DNA"/>
</dbReference>
<evidence type="ECO:0000313" key="3">
    <source>
        <dbReference type="Proteomes" id="UP001322138"/>
    </source>
</evidence>
<dbReference type="Proteomes" id="UP001322138">
    <property type="component" value="Unassembled WGS sequence"/>
</dbReference>
<keyword evidence="1" id="KW-0732">Signal</keyword>
<reference evidence="2 3" key="1">
    <citation type="journal article" date="2023" name="bioRxiv">
        <title>High-quality genome assemblies of four members of thePodospora anserinaspecies complex.</title>
        <authorList>
            <person name="Ament-Velasquez S.L."/>
            <person name="Vogan A.A."/>
            <person name="Wallerman O."/>
            <person name="Hartmann F."/>
            <person name="Gautier V."/>
            <person name="Silar P."/>
            <person name="Giraud T."/>
            <person name="Johannesson H."/>
        </authorList>
    </citation>
    <scope>NUCLEOTIDE SEQUENCE [LARGE SCALE GENOMIC DNA]</scope>
    <source>
        <strain evidence="2 3">CBS 112042</strain>
    </source>
</reference>
<proteinExistence type="predicted"/>
<keyword evidence="3" id="KW-1185">Reference proteome</keyword>
<comment type="caution">
    <text evidence="2">The sequence shown here is derived from an EMBL/GenBank/DDBJ whole genome shotgun (WGS) entry which is preliminary data.</text>
</comment>
<feature type="chain" id="PRO_5046065518" evidence="1">
    <location>
        <begin position="21"/>
        <end position="498"/>
    </location>
</feature>
<name>A0ABR0FXI6_9PEZI</name>
<organism evidence="2 3">
    <name type="scientific">Podospora bellae-mahoneyi</name>
    <dbReference type="NCBI Taxonomy" id="2093777"/>
    <lineage>
        <taxon>Eukaryota</taxon>
        <taxon>Fungi</taxon>
        <taxon>Dikarya</taxon>
        <taxon>Ascomycota</taxon>
        <taxon>Pezizomycotina</taxon>
        <taxon>Sordariomycetes</taxon>
        <taxon>Sordariomycetidae</taxon>
        <taxon>Sordariales</taxon>
        <taxon>Podosporaceae</taxon>
        <taxon>Podospora</taxon>
    </lineage>
</organism>
<dbReference type="GeneID" id="87893064"/>
<gene>
    <name evidence="2" type="ORF">QC761_103380</name>
</gene>
<accession>A0ABR0FXI6</accession>
<evidence type="ECO:0000256" key="1">
    <source>
        <dbReference type="SAM" id="SignalP"/>
    </source>
</evidence>
<protein>
    <submittedName>
        <fullName evidence="2">Uncharacterized protein</fullName>
    </submittedName>
</protein>
<evidence type="ECO:0000313" key="2">
    <source>
        <dbReference type="EMBL" id="KAK4647660.1"/>
    </source>
</evidence>
<dbReference type="PRINTS" id="PR01217">
    <property type="entry name" value="PRICHEXTENSN"/>
</dbReference>
<dbReference type="RefSeq" id="XP_062736636.1">
    <property type="nucleotide sequence ID" value="XM_062873582.1"/>
</dbReference>